<dbReference type="Proteomes" id="UP000265643">
    <property type="component" value="Unassembled WGS sequence"/>
</dbReference>
<sequence length="211" mass="24602">MINREDMMELTRRMNVSRTSFTRVAGCYVDEEGEFDGSFNTNFLKLSAPERTKQLKLAKAVVFSETNEKLKQYEFSGQKKKTESMWKLLMGIRQSGLKNDAMLDVFYDVVMEHFQSNMENTPYGIFVFHDRYDVPMKAADKERLWESEEVYEYLICAICPLIGEYEPGEPECGFLFPAYTDRCADLNHINVFQKNGTRAKEELEMKILGVR</sequence>
<dbReference type="EMBL" id="BHGK01000001">
    <property type="protein sequence ID" value="GCA66725.1"/>
    <property type="molecule type" value="Genomic_DNA"/>
</dbReference>
<accession>A0A391P040</accession>
<protein>
    <recommendedName>
        <fullName evidence="3">DUF4317 domain-containing protein</fullName>
    </recommendedName>
</protein>
<dbReference type="RefSeq" id="WP_119297811.1">
    <property type="nucleotide sequence ID" value="NZ_BHGK01000001.1"/>
</dbReference>
<dbReference type="AlphaFoldDB" id="A0A391P040"/>
<gene>
    <name evidence="1" type="ORF">KGMB01110_11610</name>
</gene>
<proteinExistence type="predicted"/>
<evidence type="ECO:0008006" key="3">
    <source>
        <dbReference type="Google" id="ProtNLM"/>
    </source>
</evidence>
<reference evidence="2" key="1">
    <citation type="submission" date="2018-09" db="EMBL/GenBank/DDBJ databases">
        <title>Draft Genome Sequence of Mediterraneibacter sp. KCTC 15684.</title>
        <authorList>
            <person name="Kim J.S."/>
            <person name="Han K.I."/>
            <person name="Suh M.K."/>
            <person name="Lee K.C."/>
            <person name="Eom M.K."/>
            <person name="Lee J.H."/>
            <person name="Park S.H."/>
            <person name="Kang S.W."/>
            <person name="Park J.E."/>
            <person name="Oh B.S."/>
            <person name="Yu S.Y."/>
            <person name="Choi S.H."/>
            <person name="Lee D.H."/>
            <person name="Yoon H."/>
            <person name="Kim B."/>
            <person name="Yang S.J."/>
            <person name="Lee J.S."/>
        </authorList>
    </citation>
    <scope>NUCLEOTIDE SEQUENCE [LARGE SCALE GENOMIC DNA]</scope>
    <source>
        <strain evidence="2">KCTC 15684</strain>
    </source>
</reference>
<organism evidence="1 2">
    <name type="scientific">Mediterraneibacter butyricigenes</name>
    <dbReference type="NCBI Taxonomy" id="2316025"/>
    <lineage>
        <taxon>Bacteria</taxon>
        <taxon>Bacillati</taxon>
        <taxon>Bacillota</taxon>
        <taxon>Clostridia</taxon>
        <taxon>Lachnospirales</taxon>
        <taxon>Lachnospiraceae</taxon>
        <taxon>Mediterraneibacter</taxon>
    </lineage>
</organism>
<dbReference type="Pfam" id="PF14199">
    <property type="entry name" value="DUF4317"/>
    <property type="match status" value="1"/>
</dbReference>
<keyword evidence="2" id="KW-1185">Reference proteome</keyword>
<evidence type="ECO:0000313" key="1">
    <source>
        <dbReference type="EMBL" id="GCA66725.1"/>
    </source>
</evidence>
<dbReference type="InterPro" id="IPR025466">
    <property type="entry name" value="DUF4317"/>
</dbReference>
<name>A0A391P040_9FIRM</name>
<comment type="caution">
    <text evidence="1">The sequence shown here is derived from an EMBL/GenBank/DDBJ whole genome shotgun (WGS) entry which is preliminary data.</text>
</comment>
<evidence type="ECO:0000313" key="2">
    <source>
        <dbReference type="Proteomes" id="UP000265643"/>
    </source>
</evidence>